<keyword evidence="2" id="KW-1185">Reference proteome</keyword>
<organism evidence="1 2">
    <name type="scientific">Neptuniibacter caesariensis</name>
    <dbReference type="NCBI Taxonomy" id="207954"/>
    <lineage>
        <taxon>Bacteria</taxon>
        <taxon>Pseudomonadati</taxon>
        <taxon>Pseudomonadota</taxon>
        <taxon>Gammaproteobacteria</taxon>
        <taxon>Oceanospirillales</taxon>
        <taxon>Oceanospirillaceae</taxon>
        <taxon>Neptuniibacter</taxon>
    </lineage>
</organism>
<dbReference type="InterPro" id="IPR021246">
    <property type="entry name" value="DUF2797"/>
</dbReference>
<sequence length="275" mass="30963">MQQLAYGAIKKMRAELADEVKYFLPVGDQEVSMNELIGKPISLVYQGQINCTHCGRKTNKSFNQGYCYPCFKKLPQCDQCIVKPELCHYHEGTCRDSGWGEQFCFQDHYVYLANSSGVKVGITRGTQIPTRWIDQGAVQALPILKVSTRLQSGKVERLLGEHVADKTNWRKMLKNEVDILDLASIRDQLFSTCNEGLLALEKEYGLEAIQRLNNAEAIDINFPVLNYPVKVSSLNFDKTPEVAGVLQGIKGQYLILDTGVINMRKFTAYQVQISA</sequence>
<dbReference type="OrthoDB" id="9775734at2"/>
<dbReference type="AlphaFoldDB" id="A0A7U8C1L4"/>
<evidence type="ECO:0008006" key="3">
    <source>
        <dbReference type="Google" id="ProtNLM"/>
    </source>
</evidence>
<evidence type="ECO:0000313" key="1">
    <source>
        <dbReference type="EMBL" id="EAR59837.1"/>
    </source>
</evidence>
<dbReference type="Proteomes" id="UP000002171">
    <property type="component" value="Unassembled WGS sequence"/>
</dbReference>
<evidence type="ECO:0000313" key="2">
    <source>
        <dbReference type="Proteomes" id="UP000002171"/>
    </source>
</evidence>
<name>A0A7U8C1L4_NEPCE</name>
<gene>
    <name evidence="1" type="ORF">MED92_12656</name>
</gene>
<dbReference type="EMBL" id="AAOW01000031">
    <property type="protein sequence ID" value="EAR59837.1"/>
    <property type="molecule type" value="Genomic_DNA"/>
</dbReference>
<comment type="caution">
    <text evidence="1">The sequence shown here is derived from an EMBL/GenBank/DDBJ whole genome shotgun (WGS) entry which is preliminary data.</text>
</comment>
<accession>A0A7U8C1L4</accession>
<dbReference type="Pfam" id="PF10977">
    <property type="entry name" value="DUF2797"/>
    <property type="match status" value="1"/>
</dbReference>
<reference evidence="1 2" key="1">
    <citation type="submission" date="2006-02" db="EMBL/GenBank/DDBJ databases">
        <authorList>
            <person name="Pinhassi J."/>
            <person name="Pedros-Alio C."/>
            <person name="Ferriera S."/>
            <person name="Johnson J."/>
            <person name="Kravitz S."/>
            <person name="Halpern A."/>
            <person name="Remington K."/>
            <person name="Beeson K."/>
            <person name="Tran B."/>
            <person name="Rogers Y.-H."/>
            <person name="Friedman R."/>
            <person name="Venter J.C."/>
        </authorList>
    </citation>
    <scope>NUCLEOTIDE SEQUENCE [LARGE SCALE GENOMIC DNA]</scope>
    <source>
        <strain evidence="1 2">MED92</strain>
    </source>
</reference>
<dbReference type="RefSeq" id="WP_007020183.1">
    <property type="nucleotide sequence ID" value="NZ_CH724125.1"/>
</dbReference>
<proteinExistence type="predicted"/>
<protein>
    <recommendedName>
        <fullName evidence="3">DUF2797 domain-containing protein</fullName>
    </recommendedName>
</protein>